<feature type="repeat" description="PPR" evidence="4">
    <location>
        <begin position="382"/>
        <end position="416"/>
    </location>
</feature>
<dbReference type="FunFam" id="1.25.40.10:FF:000325">
    <property type="entry name" value="Pentatricopeptide repeat-containing protein At4g14820"/>
    <property type="match status" value="1"/>
</dbReference>
<evidence type="ECO:0000256" key="4">
    <source>
        <dbReference type="PROSITE-ProRule" id="PRU00708"/>
    </source>
</evidence>
<dbReference type="AlphaFoldDB" id="A0A811QG74"/>
<feature type="repeat" description="PPR" evidence="4">
    <location>
        <begin position="483"/>
        <end position="517"/>
    </location>
</feature>
<evidence type="ECO:0000256" key="2">
    <source>
        <dbReference type="ARBA" id="ARBA00022737"/>
    </source>
</evidence>
<dbReference type="NCBIfam" id="TIGR00756">
    <property type="entry name" value="PPR"/>
    <property type="match status" value="4"/>
</dbReference>
<evidence type="ECO:0000256" key="1">
    <source>
        <dbReference type="ARBA" id="ARBA00006643"/>
    </source>
</evidence>
<comment type="caution">
    <text evidence="5">The sequence shown here is derived from an EMBL/GenBank/DDBJ whole genome shotgun (WGS) entry which is preliminary data.</text>
</comment>
<keyword evidence="6" id="KW-1185">Reference proteome</keyword>
<dbReference type="PANTHER" id="PTHR47926">
    <property type="entry name" value="PENTATRICOPEPTIDE REPEAT-CONTAINING PROTEIN"/>
    <property type="match status" value="1"/>
</dbReference>
<dbReference type="InterPro" id="IPR046848">
    <property type="entry name" value="E_motif"/>
</dbReference>
<keyword evidence="2" id="KW-0677">Repeat</keyword>
<proteinExistence type="inferred from homology"/>
<evidence type="ECO:0000313" key="5">
    <source>
        <dbReference type="EMBL" id="CAD6255020.1"/>
    </source>
</evidence>
<dbReference type="InterPro" id="IPR011990">
    <property type="entry name" value="TPR-like_helical_dom_sf"/>
</dbReference>
<dbReference type="InterPro" id="IPR002885">
    <property type="entry name" value="PPR_rpt"/>
</dbReference>
<accession>A0A811QG74</accession>
<comment type="similarity">
    <text evidence="1">Belongs to the PPR family. PCMP-H subfamily.</text>
</comment>
<dbReference type="FunFam" id="1.25.40.10:FF:000285">
    <property type="entry name" value="Pentatricopeptide repeat-containing protein, chloroplastic"/>
    <property type="match status" value="1"/>
</dbReference>
<dbReference type="Gene3D" id="1.25.40.10">
    <property type="entry name" value="Tetratricopeptide repeat domain"/>
    <property type="match status" value="3"/>
</dbReference>
<dbReference type="GO" id="GO:0003723">
    <property type="term" value="F:RNA binding"/>
    <property type="evidence" value="ECO:0007669"/>
    <property type="project" value="InterPro"/>
</dbReference>
<feature type="repeat" description="PPR" evidence="4">
    <location>
        <begin position="250"/>
        <end position="284"/>
    </location>
</feature>
<dbReference type="FunFam" id="1.25.40.10:FF:000348">
    <property type="entry name" value="Pentatricopeptide repeat-containing protein chloroplastic"/>
    <property type="match status" value="1"/>
</dbReference>
<dbReference type="Pfam" id="PF01535">
    <property type="entry name" value="PPR"/>
    <property type="match status" value="3"/>
</dbReference>
<dbReference type="SUPFAM" id="SSF48452">
    <property type="entry name" value="TPR-like"/>
    <property type="match status" value="1"/>
</dbReference>
<dbReference type="InterPro" id="IPR046960">
    <property type="entry name" value="PPR_At4g14850-like_plant"/>
</dbReference>
<dbReference type="GO" id="GO:0009451">
    <property type="term" value="P:RNA modification"/>
    <property type="evidence" value="ECO:0007669"/>
    <property type="project" value="InterPro"/>
</dbReference>
<dbReference type="Pfam" id="PF20431">
    <property type="entry name" value="E_motif"/>
    <property type="match status" value="1"/>
</dbReference>
<name>A0A811QG74_9POAL</name>
<evidence type="ECO:0008006" key="7">
    <source>
        <dbReference type="Google" id="ProtNLM"/>
    </source>
</evidence>
<gene>
    <name evidence="5" type="ORF">NCGR_LOCUS38617</name>
</gene>
<sequence length="690" mass="75535">MEDNASGREHGRRDVRALSFAGEIALSLRNIANTIFMRNNNEFTTVCQLSPSFSAVGLPLPAGRPPPPLCRGGYGLAGTAYECHVEEFLSAFNCKRLNRSWPSKGTIRHLNEMLAPNTHAHHHHLRQLLAVLLRRGHPIPPPPATHPDPDRAYLATIRAAVSTPRLVLAACACLHRAGLPPPGPRALPALLRSAARCEGAGVYVGGAHALAVRAGSLDDGFVGTALVGAYAACGCVGHARKVFDGMAVRDVVSWGVMLDSYCQTRNYKEALLLFAKMKNSGVLPDQLILATVLSACGHIRHLRSGRAIHSYMLVSDILISAHLSSALINLYATCANMEMAEKLYNGMPRKDLVSSTAMVFGYARTRKVEIARSIFDGMPEKDVVSWSAMISGYADSNQPNEALSLFNDMQECGIRPDEVTMLSVISACASLGSLDKAKWIHAFIKNNGLNKILNIYNALIDMFAKCGGINLAFNIFNEMPQKNVITWTSMITAFAMHGDGKSALCLFEQMKNEGVEPNEVTFLNLLYACCHGGLVHEGRSLFSSMVQQYGIEPKHEHYGCMVDLLGRAKLMQEAVNLIESMHLEPNVPIWGSLLAACWMHGDLKLGAFAAKKILQLDPNHDGASVLLSKIYMKSDNLNDAQEVREVMKLHRVSKETGLSWMELNEPFHEFAAGGEKYSECDKIFLQKVVN</sequence>
<dbReference type="OrthoDB" id="185373at2759"/>
<keyword evidence="3" id="KW-0809">Transit peptide</keyword>
<dbReference type="PANTHER" id="PTHR47926:SF347">
    <property type="entry name" value="PENTATRICOPEPTIDE REPEAT-CONTAINING PROTEIN"/>
    <property type="match status" value="1"/>
</dbReference>
<dbReference type="EMBL" id="CAJGYO010000009">
    <property type="protein sequence ID" value="CAD6255020.1"/>
    <property type="molecule type" value="Genomic_DNA"/>
</dbReference>
<organism evidence="5 6">
    <name type="scientific">Miscanthus lutarioriparius</name>
    <dbReference type="NCBI Taxonomy" id="422564"/>
    <lineage>
        <taxon>Eukaryota</taxon>
        <taxon>Viridiplantae</taxon>
        <taxon>Streptophyta</taxon>
        <taxon>Embryophyta</taxon>
        <taxon>Tracheophyta</taxon>
        <taxon>Spermatophyta</taxon>
        <taxon>Magnoliopsida</taxon>
        <taxon>Liliopsida</taxon>
        <taxon>Poales</taxon>
        <taxon>Poaceae</taxon>
        <taxon>PACMAD clade</taxon>
        <taxon>Panicoideae</taxon>
        <taxon>Andropogonodae</taxon>
        <taxon>Andropogoneae</taxon>
        <taxon>Saccharinae</taxon>
        <taxon>Miscanthus</taxon>
    </lineage>
</organism>
<feature type="repeat" description="PPR" evidence="4">
    <location>
        <begin position="518"/>
        <end position="553"/>
    </location>
</feature>
<evidence type="ECO:0000313" key="6">
    <source>
        <dbReference type="Proteomes" id="UP000604825"/>
    </source>
</evidence>
<dbReference type="Proteomes" id="UP000604825">
    <property type="component" value="Unassembled WGS sequence"/>
</dbReference>
<evidence type="ECO:0000256" key="3">
    <source>
        <dbReference type="ARBA" id="ARBA00022946"/>
    </source>
</evidence>
<reference evidence="5" key="1">
    <citation type="submission" date="2020-10" db="EMBL/GenBank/DDBJ databases">
        <authorList>
            <person name="Han B."/>
            <person name="Lu T."/>
            <person name="Zhao Q."/>
            <person name="Huang X."/>
            <person name="Zhao Y."/>
        </authorList>
    </citation>
    <scope>NUCLEOTIDE SEQUENCE</scope>
</reference>
<dbReference type="PROSITE" id="PS51375">
    <property type="entry name" value="PPR"/>
    <property type="match status" value="4"/>
</dbReference>
<dbReference type="Pfam" id="PF13041">
    <property type="entry name" value="PPR_2"/>
    <property type="match status" value="3"/>
</dbReference>
<protein>
    <recommendedName>
        <fullName evidence="7">Pentatricopeptide repeat-containing protein</fullName>
    </recommendedName>
</protein>